<evidence type="ECO:0000256" key="1">
    <source>
        <dbReference type="ARBA" id="ARBA00006865"/>
    </source>
</evidence>
<comment type="similarity">
    <text evidence="1">Belongs to the glycosyl hydrolase 16 family.</text>
</comment>
<dbReference type="SUPFAM" id="SSF49899">
    <property type="entry name" value="Concanavalin A-like lectins/glucanases"/>
    <property type="match status" value="1"/>
</dbReference>
<dbReference type="CDD" id="cd00413">
    <property type="entry name" value="Glyco_hydrolase_16"/>
    <property type="match status" value="1"/>
</dbReference>
<name>A0A0F9T0Q5_9ZZZZ</name>
<dbReference type="PANTHER" id="PTHR10963:SF55">
    <property type="entry name" value="GLYCOSIDE HYDROLASE FAMILY 16 PROTEIN"/>
    <property type="match status" value="1"/>
</dbReference>
<dbReference type="InterPro" id="IPR000757">
    <property type="entry name" value="Beta-glucanase-like"/>
</dbReference>
<protein>
    <recommendedName>
        <fullName evidence="2">GH16 domain-containing protein</fullName>
    </recommendedName>
</protein>
<dbReference type="PROSITE" id="PS51257">
    <property type="entry name" value="PROKAR_LIPOPROTEIN"/>
    <property type="match status" value="1"/>
</dbReference>
<feature type="domain" description="GH16" evidence="2">
    <location>
        <begin position="21"/>
        <end position="255"/>
    </location>
</feature>
<dbReference type="PANTHER" id="PTHR10963">
    <property type="entry name" value="GLYCOSYL HYDROLASE-RELATED"/>
    <property type="match status" value="1"/>
</dbReference>
<gene>
    <name evidence="3" type="ORF">LCGC14_0452690</name>
</gene>
<evidence type="ECO:0000313" key="3">
    <source>
        <dbReference type="EMBL" id="KKN68312.1"/>
    </source>
</evidence>
<evidence type="ECO:0000259" key="2">
    <source>
        <dbReference type="PROSITE" id="PS51762"/>
    </source>
</evidence>
<dbReference type="AlphaFoldDB" id="A0A0F9T0Q5"/>
<accession>A0A0F9T0Q5</accession>
<dbReference type="GO" id="GO:0005975">
    <property type="term" value="P:carbohydrate metabolic process"/>
    <property type="evidence" value="ECO:0007669"/>
    <property type="project" value="InterPro"/>
</dbReference>
<proteinExistence type="inferred from homology"/>
<dbReference type="PROSITE" id="PS51762">
    <property type="entry name" value="GH16_2"/>
    <property type="match status" value="1"/>
</dbReference>
<dbReference type="EMBL" id="LAZR01000452">
    <property type="protein sequence ID" value="KKN68312.1"/>
    <property type="molecule type" value="Genomic_DNA"/>
</dbReference>
<dbReference type="GO" id="GO:0004553">
    <property type="term" value="F:hydrolase activity, hydrolyzing O-glycosyl compounds"/>
    <property type="evidence" value="ECO:0007669"/>
    <property type="project" value="InterPro"/>
</dbReference>
<dbReference type="InterPro" id="IPR013320">
    <property type="entry name" value="ConA-like_dom_sf"/>
</dbReference>
<comment type="caution">
    <text evidence="3">The sequence shown here is derived from an EMBL/GenBank/DDBJ whole genome shotgun (WGS) entry which is preliminary data.</text>
</comment>
<dbReference type="Pfam" id="PF00722">
    <property type="entry name" value="Glyco_hydro_16"/>
    <property type="match status" value="1"/>
</dbReference>
<sequence>MRRFFTIMAICLPLLAGACSPLQQVTDIPVQGYVLVWSDEFDGAELDTQKWRHRRPGPRRDAINVEDTVTVDGKGHLVLTTKRSGEAYHTAMIGTDETFATTFGYFECRAKLQTQVGHWSAFWIQSPTIGEELGNTEVSGTEIDVYEYLRNFGDDVVHNLHWDGYGEHHKVVGGRATVAGLSAGWHTFGVLWTQAGYIFYVDGKETWRTNKAISKRPQYMILSLEVGPWAGDIAEATLPDRLYVDYVRVYQKADD</sequence>
<organism evidence="3">
    <name type="scientific">marine sediment metagenome</name>
    <dbReference type="NCBI Taxonomy" id="412755"/>
    <lineage>
        <taxon>unclassified sequences</taxon>
        <taxon>metagenomes</taxon>
        <taxon>ecological metagenomes</taxon>
    </lineage>
</organism>
<dbReference type="Gene3D" id="2.60.120.200">
    <property type="match status" value="1"/>
</dbReference>
<reference evidence="3" key="1">
    <citation type="journal article" date="2015" name="Nature">
        <title>Complex archaea that bridge the gap between prokaryotes and eukaryotes.</title>
        <authorList>
            <person name="Spang A."/>
            <person name="Saw J.H."/>
            <person name="Jorgensen S.L."/>
            <person name="Zaremba-Niedzwiedzka K."/>
            <person name="Martijn J."/>
            <person name="Lind A.E."/>
            <person name="van Eijk R."/>
            <person name="Schleper C."/>
            <person name="Guy L."/>
            <person name="Ettema T.J."/>
        </authorList>
    </citation>
    <scope>NUCLEOTIDE SEQUENCE</scope>
</reference>
<dbReference type="InterPro" id="IPR050546">
    <property type="entry name" value="Glycosyl_Hydrlase_16"/>
</dbReference>